<evidence type="ECO:0000256" key="7">
    <source>
        <dbReference type="ARBA" id="ARBA00023157"/>
    </source>
</evidence>
<evidence type="ECO:0000256" key="6">
    <source>
        <dbReference type="ARBA" id="ARBA00023136"/>
    </source>
</evidence>
<evidence type="ECO:0000256" key="5">
    <source>
        <dbReference type="ARBA" id="ARBA00022989"/>
    </source>
</evidence>
<gene>
    <name evidence="15" type="ORF">AMECASPLE_007638</name>
</gene>
<evidence type="ECO:0000259" key="14">
    <source>
        <dbReference type="PROSITE" id="PS50835"/>
    </source>
</evidence>
<dbReference type="InterPro" id="IPR013783">
    <property type="entry name" value="Ig-like_fold"/>
</dbReference>
<dbReference type="EMBL" id="JAHRIP010000391">
    <property type="protein sequence ID" value="MEQ2279268.1"/>
    <property type="molecule type" value="Genomic_DNA"/>
</dbReference>
<evidence type="ECO:0000256" key="1">
    <source>
        <dbReference type="ARBA" id="ARBA00004251"/>
    </source>
</evidence>
<keyword evidence="3 12" id="KW-0812">Transmembrane</keyword>
<dbReference type="PROSITE" id="PS50835">
    <property type="entry name" value="IG_LIKE"/>
    <property type="match status" value="2"/>
</dbReference>
<feature type="region of interest" description="Disordered" evidence="11">
    <location>
        <begin position="262"/>
        <end position="323"/>
    </location>
</feature>
<organism evidence="15 16">
    <name type="scientific">Ameca splendens</name>
    <dbReference type="NCBI Taxonomy" id="208324"/>
    <lineage>
        <taxon>Eukaryota</taxon>
        <taxon>Metazoa</taxon>
        <taxon>Chordata</taxon>
        <taxon>Craniata</taxon>
        <taxon>Vertebrata</taxon>
        <taxon>Euteleostomi</taxon>
        <taxon>Actinopterygii</taxon>
        <taxon>Neopterygii</taxon>
        <taxon>Teleostei</taxon>
        <taxon>Neoteleostei</taxon>
        <taxon>Acanthomorphata</taxon>
        <taxon>Ovalentaria</taxon>
        <taxon>Atherinomorphae</taxon>
        <taxon>Cyprinodontiformes</taxon>
        <taxon>Goodeidae</taxon>
        <taxon>Ameca</taxon>
    </lineage>
</organism>
<feature type="domain" description="Ig-like" evidence="14">
    <location>
        <begin position="22"/>
        <end position="126"/>
    </location>
</feature>
<evidence type="ECO:0000313" key="15">
    <source>
        <dbReference type="EMBL" id="MEQ2279268.1"/>
    </source>
</evidence>
<evidence type="ECO:0000256" key="2">
    <source>
        <dbReference type="ARBA" id="ARBA00022475"/>
    </source>
</evidence>
<reference evidence="15 16" key="1">
    <citation type="submission" date="2021-06" db="EMBL/GenBank/DDBJ databases">
        <authorList>
            <person name="Palmer J.M."/>
        </authorList>
    </citation>
    <scope>NUCLEOTIDE SEQUENCE [LARGE SCALE GENOMIC DNA]</scope>
    <source>
        <strain evidence="15 16">AS_MEX2019</strain>
        <tissue evidence="15">Muscle</tissue>
    </source>
</reference>
<dbReference type="SUPFAM" id="SSF48726">
    <property type="entry name" value="Immunoglobulin"/>
    <property type="match status" value="2"/>
</dbReference>
<dbReference type="InterPro" id="IPR036179">
    <property type="entry name" value="Ig-like_dom_sf"/>
</dbReference>
<dbReference type="PANTHER" id="PTHR25466">
    <property type="entry name" value="T-LYMPHOCYTE ACTIVATION ANTIGEN"/>
    <property type="match status" value="1"/>
</dbReference>
<keyword evidence="7" id="KW-1015">Disulfide bond</keyword>
<keyword evidence="9" id="KW-0325">Glycoprotein</keyword>
<evidence type="ECO:0000256" key="8">
    <source>
        <dbReference type="ARBA" id="ARBA00023170"/>
    </source>
</evidence>
<dbReference type="Proteomes" id="UP001469553">
    <property type="component" value="Unassembled WGS sequence"/>
</dbReference>
<sequence length="323" mass="35705">MTELKCVVFWGVVTFFWTLSRGDTKVSCVFNEICVLPCSFPADHDPVIHWTHLGAEESPVHSYYNSKEQVEDQNQNFRGRTSLFVDWVFSGNASLLLTGVKILDQGRYKCSTSAAGGTQWSFVDVTVDAPVKTVHLQQAHCRITCSSDGIYPEPDLTWSTIPPSRVLLRSSTTIQQTEQQLYSINSSLTVPDVTDLTYSCTVSTRWNIKMASLVNQDKTVAGQGIGIIAVVILVTVLMSLVPCFAEKCQKFWKSKQLSQEEISLTEEQPESEPVNNQGSEHEGDTSLGKSTTPPSTNKPNESNFYISTAEEESPSQYGIPAAT</sequence>
<evidence type="ECO:0000256" key="12">
    <source>
        <dbReference type="SAM" id="Phobius"/>
    </source>
</evidence>
<feature type="transmembrane region" description="Helical" evidence="12">
    <location>
        <begin position="224"/>
        <end position="245"/>
    </location>
</feature>
<accession>A0ABV0XCS8</accession>
<keyword evidence="8" id="KW-0675">Receptor</keyword>
<evidence type="ECO:0000256" key="4">
    <source>
        <dbReference type="ARBA" id="ARBA00022729"/>
    </source>
</evidence>
<dbReference type="Pfam" id="PF22705">
    <property type="entry name" value="C2-set_3"/>
    <property type="match status" value="1"/>
</dbReference>
<evidence type="ECO:0000256" key="9">
    <source>
        <dbReference type="ARBA" id="ARBA00023180"/>
    </source>
</evidence>
<keyword evidence="2" id="KW-1003">Cell membrane</keyword>
<dbReference type="InterPro" id="IPR053896">
    <property type="entry name" value="BTN3A2-like_Ig-C"/>
</dbReference>
<evidence type="ECO:0000256" key="10">
    <source>
        <dbReference type="ARBA" id="ARBA00023319"/>
    </source>
</evidence>
<proteinExistence type="predicted"/>
<protein>
    <recommendedName>
        <fullName evidence="14">Ig-like domain-containing protein</fullName>
    </recommendedName>
</protein>
<feature type="domain" description="Ig-like" evidence="14">
    <location>
        <begin position="143"/>
        <end position="221"/>
    </location>
</feature>
<keyword evidence="10" id="KW-0393">Immunoglobulin domain</keyword>
<evidence type="ECO:0000256" key="11">
    <source>
        <dbReference type="SAM" id="MobiDB-lite"/>
    </source>
</evidence>
<dbReference type="InterPro" id="IPR051713">
    <property type="entry name" value="T-cell_Activation_Regulation"/>
</dbReference>
<keyword evidence="16" id="KW-1185">Reference proteome</keyword>
<comment type="subcellular location">
    <subcellularLocation>
        <location evidence="1">Cell membrane</location>
        <topology evidence="1">Single-pass type I membrane protein</topology>
    </subcellularLocation>
</comment>
<dbReference type="InterPro" id="IPR007110">
    <property type="entry name" value="Ig-like_dom"/>
</dbReference>
<feature type="compositionally biased region" description="Polar residues" evidence="11">
    <location>
        <begin position="287"/>
        <end position="306"/>
    </location>
</feature>
<dbReference type="Gene3D" id="2.60.40.10">
    <property type="entry name" value="Immunoglobulins"/>
    <property type="match status" value="2"/>
</dbReference>
<feature type="signal peptide" evidence="13">
    <location>
        <begin position="1"/>
        <end position="22"/>
    </location>
</feature>
<evidence type="ECO:0000256" key="13">
    <source>
        <dbReference type="SAM" id="SignalP"/>
    </source>
</evidence>
<comment type="caution">
    <text evidence="15">The sequence shown here is derived from an EMBL/GenBank/DDBJ whole genome shotgun (WGS) entry which is preliminary data.</text>
</comment>
<name>A0ABV0XCS8_9TELE</name>
<keyword evidence="5 12" id="KW-1133">Transmembrane helix</keyword>
<feature type="chain" id="PRO_5047025456" description="Ig-like domain-containing protein" evidence="13">
    <location>
        <begin position="23"/>
        <end position="323"/>
    </location>
</feature>
<evidence type="ECO:0000256" key="3">
    <source>
        <dbReference type="ARBA" id="ARBA00022692"/>
    </source>
</evidence>
<dbReference type="PANTHER" id="PTHR25466:SF14">
    <property type="entry name" value="BUTYROPHILIN SUBFAMILY 2 MEMBER A2-LIKE-RELATED"/>
    <property type="match status" value="1"/>
</dbReference>
<evidence type="ECO:0000313" key="16">
    <source>
        <dbReference type="Proteomes" id="UP001469553"/>
    </source>
</evidence>
<keyword evidence="4 13" id="KW-0732">Signal</keyword>
<keyword evidence="6 12" id="KW-0472">Membrane</keyword>